<dbReference type="InterPro" id="IPR007892">
    <property type="entry name" value="CHASE4"/>
</dbReference>
<organism evidence="4 5">
    <name type="scientific">candidate division WWE3 bacterium RIFOXYC1_FULL_39_7</name>
    <dbReference type="NCBI Taxonomy" id="1802643"/>
    <lineage>
        <taxon>Bacteria</taxon>
        <taxon>Katanobacteria</taxon>
    </lineage>
</organism>
<dbReference type="Gene3D" id="6.10.340.10">
    <property type="match status" value="1"/>
</dbReference>
<dbReference type="SMART" id="SM00304">
    <property type="entry name" value="HAMP"/>
    <property type="match status" value="1"/>
</dbReference>
<dbReference type="Pfam" id="PF00672">
    <property type="entry name" value="HAMP"/>
    <property type="match status" value="1"/>
</dbReference>
<evidence type="ECO:0000313" key="5">
    <source>
        <dbReference type="Proteomes" id="UP000179113"/>
    </source>
</evidence>
<keyword evidence="2" id="KW-0812">Transmembrane</keyword>
<evidence type="ECO:0000259" key="3">
    <source>
        <dbReference type="PROSITE" id="PS50885"/>
    </source>
</evidence>
<gene>
    <name evidence="4" type="ORF">A2415_03435</name>
</gene>
<dbReference type="Proteomes" id="UP000179113">
    <property type="component" value="Unassembled WGS sequence"/>
</dbReference>
<feature type="coiled-coil region" evidence="1">
    <location>
        <begin position="343"/>
        <end position="398"/>
    </location>
</feature>
<evidence type="ECO:0000256" key="1">
    <source>
        <dbReference type="SAM" id="Coils"/>
    </source>
</evidence>
<evidence type="ECO:0000313" key="4">
    <source>
        <dbReference type="EMBL" id="OGC69600.1"/>
    </source>
</evidence>
<feature type="domain" description="HAMP" evidence="3">
    <location>
        <begin position="288"/>
        <end position="341"/>
    </location>
</feature>
<name>A0A1F4WJN3_UNCKA</name>
<evidence type="ECO:0000256" key="2">
    <source>
        <dbReference type="SAM" id="Phobius"/>
    </source>
</evidence>
<dbReference type="Pfam" id="PF05228">
    <property type="entry name" value="CHASE4"/>
    <property type="match status" value="1"/>
</dbReference>
<proteinExistence type="predicted"/>
<feature type="transmembrane region" description="Helical" evidence="2">
    <location>
        <begin position="266"/>
        <end position="290"/>
    </location>
</feature>
<keyword evidence="2" id="KW-0472">Membrane</keyword>
<comment type="caution">
    <text evidence="4">The sequence shown here is derived from an EMBL/GenBank/DDBJ whole genome shotgun (WGS) entry which is preliminary data.</text>
</comment>
<protein>
    <recommendedName>
        <fullName evidence="3">HAMP domain-containing protein</fullName>
    </recommendedName>
</protein>
<dbReference type="AlphaFoldDB" id="A0A1F4WJN3"/>
<reference evidence="4 5" key="1">
    <citation type="journal article" date="2016" name="Nat. Commun.">
        <title>Thousands of microbial genomes shed light on interconnected biogeochemical processes in an aquifer system.</title>
        <authorList>
            <person name="Anantharaman K."/>
            <person name="Brown C.T."/>
            <person name="Hug L.A."/>
            <person name="Sharon I."/>
            <person name="Castelle C.J."/>
            <person name="Probst A.J."/>
            <person name="Thomas B.C."/>
            <person name="Singh A."/>
            <person name="Wilkins M.J."/>
            <person name="Karaoz U."/>
            <person name="Brodie E.L."/>
            <person name="Williams K.H."/>
            <person name="Hubbard S.S."/>
            <person name="Banfield J.F."/>
        </authorList>
    </citation>
    <scope>NUCLEOTIDE SEQUENCE [LARGE SCALE GENOMIC DNA]</scope>
</reference>
<dbReference type="InterPro" id="IPR003660">
    <property type="entry name" value="HAMP_dom"/>
</dbReference>
<keyword evidence="1" id="KW-0175">Coiled coil</keyword>
<sequence>MPISKKVILLIIVLNILTVLGLYAILEIFITDRFAAIEKNEILQDLSRADSSISERFKPIVVLNKDWANWDDSFNFVSDLNQDFINTNLVNETFTNSGIDMILFYDKDGQLVFSKISSILSKEETAKLAEAFLWLVSSLNKDIVTSVDIPKSGLVANNNEFLYISAHPIYPSVGSGEKNGALLMGHLVNSEDLLSIKESTKLEFSIKNISDSRTSYGTNEVILDPEQSKQIVGRTKITDFFGSESILLKVTSPRDIYIQGRTAIRYVLLTTVLISFVILVSALIFIELVLIKPLDKIVNEVALIKDNKDFTLRVHAEGQSEFRALSENINQLLDTLRESTGRLRRTNESLTQQSQELVQKSQELEKMNQFMVGREVRMAQLKQQIKELQQRLGEPENNNA</sequence>
<feature type="transmembrane region" description="Helical" evidence="2">
    <location>
        <begin position="7"/>
        <end position="26"/>
    </location>
</feature>
<accession>A0A1F4WJN3</accession>
<dbReference type="GO" id="GO:0007165">
    <property type="term" value="P:signal transduction"/>
    <property type="evidence" value="ECO:0007669"/>
    <property type="project" value="InterPro"/>
</dbReference>
<dbReference type="PROSITE" id="PS50885">
    <property type="entry name" value="HAMP"/>
    <property type="match status" value="1"/>
</dbReference>
<keyword evidence="2" id="KW-1133">Transmembrane helix</keyword>
<dbReference type="GO" id="GO:0016020">
    <property type="term" value="C:membrane"/>
    <property type="evidence" value="ECO:0007669"/>
    <property type="project" value="InterPro"/>
</dbReference>
<dbReference type="EMBL" id="MEWA01000019">
    <property type="protein sequence ID" value="OGC69600.1"/>
    <property type="molecule type" value="Genomic_DNA"/>
</dbReference>